<gene>
    <name evidence="3" type="ORF">CBP12_10745</name>
</gene>
<evidence type="ECO:0000256" key="2">
    <source>
        <dbReference type="SAM" id="SignalP"/>
    </source>
</evidence>
<feature type="compositionally biased region" description="Polar residues" evidence="1">
    <location>
        <begin position="34"/>
        <end position="45"/>
    </location>
</feature>
<feature type="region of interest" description="Disordered" evidence="1">
    <location>
        <begin position="21"/>
        <end position="52"/>
    </location>
</feature>
<organism evidence="3 4">
    <name type="scientific">Oceanisphaera avium</name>
    <dbReference type="NCBI Taxonomy" id="1903694"/>
    <lineage>
        <taxon>Bacteria</taxon>
        <taxon>Pseudomonadati</taxon>
        <taxon>Pseudomonadota</taxon>
        <taxon>Gammaproteobacteria</taxon>
        <taxon>Aeromonadales</taxon>
        <taxon>Aeromonadaceae</taxon>
        <taxon>Oceanisphaera</taxon>
    </lineage>
</organism>
<accession>A0A1Y0CZ63</accession>
<dbReference type="EMBL" id="CP021376">
    <property type="protein sequence ID" value="ART80558.1"/>
    <property type="molecule type" value="Genomic_DNA"/>
</dbReference>
<dbReference type="KEGG" id="ocm:CBP12_10745"/>
<evidence type="ECO:0000256" key="1">
    <source>
        <dbReference type="SAM" id="MobiDB-lite"/>
    </source>
</evidence>
<sequence>MKLYPLLLCALLAACSSQAPSEKANSAGGKDNKQSSQTSANQAPSKITPKGEFAEVDISKSQQAMDAITNGKGETINTILEAPNDYAPPVLYLISAIMFDNEYEDQATFWFYVAQLRARSDANKSGDDTAHAAVSQLNQRFGAKITPYSMSNPERLKAIVSQALEWDGKQKRNYDARWIALQSKDVLTESTIDFAPKQKWAEIDALTRNQFRQGLEQALAKIKQPASAK</sequence>
<evidence type="ECO:0000313" key="4">
    <source>
        <dbReference type="Proteomes" id="UP000243793"/>
    </source>
</evidence>
<dbReference type="RefSeq" id="WP_086964426.1">
    <property type="nucleotide sequence ID" value="NZ_CP021376.1"/>
</dbReference>
<dbReference type="AlphaFoldDB" id="A0A1Y0CZ63"/>
<feature type="chain" id="PRO_5010994587" description="Lipoprotein" evidence="2">
    <location>
        <begin position="20"/>
        <end position="229"/>
    </location>
</feature>
<dbReference type="PROSITE" id="PS51257">
    <property type="entry name" value="PROKAR_LIPOPROTEIN"/>
    <property type="match status" value="1"/>
</dbReference>
<keyword evidence="2" id="KW-0732">Signal</keyword>
<protein>
    <recommendedName>
        <fullName evidence="5">Lipoprotein</fullName>
    </recommendedName>
</protein>
<dbReference type="Proteomes" id="UP000243793">
    <property type="component" value="Chromosome"/>
</dbReference>
<reference evidence="4" key="1">
    <citation type="submission" date="2017-05" db="EMBL/GenBank/DDBJ databases">
        <authorList>
            <person name="Sung H."/>
        </authorList>
    </citation>
    <scope>NUCLEOTIDE SEQUENCE [LARGE SCALE GENOMIC DNA]</scope>
    <source>
        <strain evidence="4">AMac2203</strain>
    </source>
</reference>
<feature type="signal peptide" evidence="2">
    <location>
        <begin position="1"/>
        <end position="19"/>
    </location>
</feature>
<keyword evidence="4" id="KW-1185">Reference proteome</keyword>
<evidence type="ECO:0000313" key="3">
    <source>
        <dbReference type="EMBL" id="ART80558.1"/>
    </source>
</evidence>
<evidence type="ECO:0008006" key="5">
    <source>
        <dbReference type="Google" id="ProtNLM"/>
    </source>
</evidence>
<dbReference type="OrthoDB" id="3574559at2"/>
<name>A0A1Y0CZ63_9GAMM</name>
<proteinExistence type="predicted"/>